<accession>A0AAN8I7I9</accession>
<gene>
    <name evidence="2" type="ORF">OHC33_000104</name>
</gene>
<dbReference type="Proteomes" id="UP001316803">
    <property type="component" value="Unassembled WGS sequence"/>
</dbReference>
<name>A0AAN8I7I9_9EURO</name>
<organism evidence="2 3">
    <name type="scientific">Knufia fluminis</name>
    <dbReference type="NCBI Taxonomy" id="191047"/>
    <lineage>
        <taxon>Eukaryota</taxon>
        <taxon>Fungi</taxon>
        <taxon>Dikarya</taxon>
        <taxon>Ascomycota</taxon>
        <taxon>Pezizomycotina</taxon>
        <taxon>Eurotiomycetes</taxon>
        <taxon>Chaetothyriomycetidae</taxon>
        <taxon>Chaetothyriales</taxon>
        <taxon>Trichomeriaceae</taxon>
        <taxon>Knufia</taxon>
    </lineage>
</organism>
<comment type="caution">
    <text evidence="2">The sequence shown here is derived from an EMBL/GenBank/DDBJ whole genome shotgun (WGS) entry which is preliminary data.</text>
</comment>
<keyword evidence="3" id="KW-1185">Reference proteome</keyword>
<proteinExistence type="predicted"/>
<dbReference type="InterPro" id="IPR056632">
    <property type="entry name" value="DUF7730"/>
</dbReference>
<dbReference type="PANTHER" id="PTHR42085">
    <property type="entry name" value="F-BOX DOMAIN-CONTAINING PROTEIN"/>
    <property type="match status" value="1"/>
</dbReference>
<evidence type="ECO:0000313" key="2">
    <source>
        <dbReference type="EMBL" id="KAK5958262.1"/>
    </source>
</evidence>
<reference evidence="2 3" key="1">
    <citation type="submission" date="2022-12" db="EMBL/GenBank/DDBJ databases">
        <title>Genomic features and morphological characterization of a novel Knufia sp. strain isolated from spacecraft assembly facility.</title>
        <authorList>
            <person name="Teixeira M."/>
            <person name="Chander A.M."/>
            <person name="Stajich J.E."/>
            <person name="Venkateswaran K."/>
        </authorList>
    </citation>
    <scope>NUCLEOTIDE SEQUENCE [LARGE SCALE GENOMIC DNA]</scope>
    <source>
        <strain evidence="2 3">FJI-L2-BK-P2</strain>
    </source>
</reference>
<dbReference type="EMBL" id="JAKLMC020000001">
    <property type="protein sequence ID" value="KAK5958262.1"/>
    <property type="molecule type" value="Genomic_DNA"/>
</dbReference>
<feature type="domain" description="DUF7730" evidence="1">
    <location>
        <begin position="71"/>
        <end position="196"/>
    </location>
</feature>
<evidence type="ECO:0000313" key="3">
    <source>
        <dbReference type="Proteomes" id="UP001316803"/>
    </source>
</evidence>
<dbReference type="PANTHER" id="PTHR42085:SF7">
    <property type="entry name" value="F-BOX DOMAIN-CONTAINING PROTEIN"/>
    <property type="match status" value="1"/>
</dbReference>
<dbReference type="AlphaFoldDB" id="A0AAN8I7I9"/>
<protein>
    <recommendedName>
        <fullName evidence="1">DUF7730 domain-containing protein</fullName>
    </recommendedName>
</protein>
<dbReference type="InterPro" id="IPR038883">
    <property type="entry name" value="AN11006-like"/>
</dbReference>
<evidence type="ECO:0000259" key="1">
    <source>
        <dbReference type="Pfam" id="PF24864"/>
    </source>
</evidence>
<dbReference type="Pfam" id="PF24864">
    <property type="entry name" value="DUF7730"/>
    <property type="match status" value="1"/>
</dbReference>
<sequence length="445" mass="51464">MLKINQGSSVIQSAFRLHTMLSTMDETVRDYIFEQVREAEIELAIQQAVNKQLDAELQADIYRDHKNGTAGSLLYQKLPPEIRHQIYAHVVDSEQSIHVFPPKGNESHGYRLSLCDETSYDFELGNCRCDDGRYRSNPVRSDFFNNALFLVSQTVRREALDAFFMTNKFTFTCLYELTRFTAKFKQSSSKIQRLRLFERVDDYPDSEYRITGVQNARRRLKALKHLEVHVFISNWSAYERLYEDGLVCQLLHFALGPDPKKKEKEEEKERQRQAARKRKYAEFAADAPAFLGLDVATSSQLQNTGLDETTLPADRVLVRTSGPRAEFTVPFKSPPFTGTAIHHESTKAYPNFPIPPLRTFTPHVRVRNQLFSFRTNRADDPKAEYYAGLCKRLNEHLTEVFMDCGQKYGCIEDVPKLMEKPRTKTREEDKPLMGAEKRGLLFMDD</sequence>